<dbReference type="SUPFAM" id="SSF55811">
    <property type="entry name" value="Nudix"/>
    <property type="match status" value="1"/>
</dbReference>
<dbReference type="CDD" id="cd04511">
    <property type="entry name" value="NUDIX_Hydrolase"/>
    <property type="match status" value="1"/>
</dbReference>
<organism evidence="2 3">
    <name type="scientific">Denitromonas iodatirespirans</name>
    <dbReference type="NCBI Taxonomy" id="2795389"/>
    <lineage>
        <taxon>Bacteria</taxon>
        <taxon>Pseudomonadati</taxon>
        <taxon>Pseudomonadota</taxon>
        <taxon>Betaproteobacteria</taxon>
        <taxon>Rhodocyclales</taxon>
        <taxon>Zoogloeaceae</taxon>
        <taxon>Denitromonas</taxon>
    </lineage>
</organism>
<keyword evidence="2" id="KW-0378">Hydrolase</keyword>
<dbReference type="Proteomes" id="UP000694660">
    <property type="component" value="Unassembled WGS sequence"/>
</dbReference>
<dbReference type="PANTHER" id="PTHR43222:SF2">
    <property type="entry name" value="NUDIX HYDROLASE 23, CHLOROPLASTIC"/>
    <property type="match status" value="1"/>
</dbReference>
<accession>A0A944DC62</accession>
<evidence type="ECO:0000259" key="1">
    <source>
        <dbReference type="PROSITE" id="PS51462"/>
    </source>
</evidence>
<dbReference type="PANTHER" id="PTHR43222">
    <property type="entry name" value="NUDIX HYDROLASE 23"/>
    <property type="match status" value="1"/>
</dbReference>
<name>A0A944DC62_DENI1</name>
<dbReference type="Pfam" id="PF14803">
    <property type="entry name" value="Zn_ribbon_Nudix"/>
    <property type="match status" value="1"/>
</dbReference>
<dbReference type="Pfam" id="PF00293">
    <property type="entry name" value="NUDIX"/>
    <property type="match status" value="1"/>
</dbReference>
<dbReference type="RefSeq" id="WP_214363476.1">
    <property type="nucleotide sequence ID" value="NZ_JAEKFT010000032.1"/>
</dbReference>
<sequence length="185" mass="20646">MKFCSACGATVSLRVPAGDALPRHVCDDCGEIHYLNPKMVVGAIPVWGDRILLCRRAIEPRYGKWTLPAGFMENRETTAQAAARETLEEACARIRVGPLFALVNIPEISQVHLFYRAELQDADFAAGAESLEVALFHEAEIPWDTLAFRSVTFALKRFLEDRRNERYGVHTEDLALARTSLPEGT</sequence>
<dbReference type="InterPro" id="IPR000086">
    <property type="entry name" value="NUDIX_hydrolase_dom"/>
</dbReference>
<dbReference type="GO" id="GO:0016787">
    <property type="term" value="F:hydrolase activity"/>
    <property type="evidence" value="ECO:0007669"/>
    <property type="project" value="UniProtKB-KW"/>
</dbReference>
<dbReference type="Gene3D" id="2.20.70.10">
    <property type="match status" value="1"/>
</dbReference>
<dbReference type="InterPro" id="IPR015797">
    <property type="entry name" value="NUDIX_hydrolase-like_dom_sf"/>
</dbReference>
<dbReference type="EMBL" id="JAEKFT010000032">
    <property type="protein sequence ID" value="MBT0963545.1"/>
    <property type="molecule type" value="Genomic_DNA"/>
</dbReference>
<evidence type="ECO:0000313" key="2">
    <source>
        <dbReference type="EMBL" id="MBT0963545.1"/>
    </source>
</evidence>
<feature type="domain" description="Nudix hydrolase" evidence="1">
    <location>
        <begin position="36"/>
        <end position="159"/>
    </location>
</feature>
<dbReference type="Gene3D" id="3.90.79.10">
    <property type="entry name" value="Nucleoside Triphosphate Pyrophosphohydrolase"/>
    <property type="match status" value="1"/>
</dbReference>
<evidence type="ECO:0000313" key="3">
    <source>
        <dbReference type="Proteomes" id="UP000694660"/>
    </source>
</evidence>
<proteinExistence type="predicted"/>
<dbReference type="InterPro" id="IPR029401">
    <property type="entry name" value="Nudix_N"/>
</dbReference>
<keyword evidence="3" id="KW-1185">Reference proteome</keyword>
<protein>
    <submittedName>
        <fullName evidence="2">NUDIX hydrolase</fullName>
    </submittedName>
</protein>
<reference evidence="3" key="1">
    <citation type="journal article" date="2022" name="ISME J.">
        <title>Genetic and phylogenetic analysis of dissimilatory iodate-reducing bacteria identifies potential niches across the world's oceans.</title>
        <authorList>
            <person name="Reyes-Umana V."/>
            <person name="Henning Z."/>
            <person name="Lee K."/>
            <person name="Barnum T.P."/>
            <person name="Coates J.D."/>
        </authorList>
    </citation>
    <scope>NUCLEOTIDE SEQUENCE [LARGE SCALE GENOMIC DNA]</scope>
    <source>
        <strain evidence="3">IR12</strain>
    </source>
</reference>
<comment type="caution">
    <text evidence="2">The sequence shown here is derived from an EMBL/GenBank/DDBJ whole genome shotgun (WGS) entry which is preliminary data.</text>
</comment>
<dbReference type="PROSITE" id="PS51462">
    <property type="entry name" value="NUDIX"/>
    <property type="match status" value="1"/>
</dbReference>
<dbReference type="AlphaFoldDB" id="A0A944DC62"/>
<gene>
    <name evidence="2" type="ORF">I8J34_20350</name>
</gene>